<dbReference type="InterPro" id="IPR002498">
    <property type="entry name" value="PInositol-4-P-4/5-kinase_core"/>
</dbReference>
<feature type="region of interest" description="Disordered" evidence="9">
    <location>
        <begin position="953"/>
        <end position="987"/>
    </location>
</feature>
<dbReference type="PANTHER" id="PTHR45748">
    <property type="entry name" value="1-PHOSPHATIDYLINOSITOL 3-PHOSPHATE 5-KINASE-RELATED"/>
    <property type="match status" value="1"/>
</dbReference>
<dbReference type="GO" id="GO:0010008">
    <property type="term" value="C:endosome membrane"/>
    <property type="evidence" value="ECO:0007669"/>
    <property type="project" value="TreeGrafter"/>
</dbReference>
<feature type="compositionally biased region" description="Basic and acidic residues" evidence="9">
    <location>
        <begin position="8"/>
        <end position="17"/>
    </location>
</feature>
<keyword evidence="5 8" id="KW-0067">ATP-binding</keyword>
<feature type="compositionally biased region" description="Low complexity" evidence="9">
    <location>
        <begin position="40"/>
        <end position="58"/>
    </location>
</feature>
<feature type="compositionally biased region" description="Acidic residues" evidence="9">
    <location>
        <begin position="106"/>
        <end position="128"/>
    </location>
</feature>
<evidence type="ECO:0000256" key="4">
    <source>
        <dbReference type="ARBA" id="ARBA00022777"/>
    </source>
</evidence>
<keyword evidence="3 8" id="KW-0547">Nucleotide-binding</keyword>
<organism evidence="11 12">
    <name type="scientific">Ceratodon purpureus</name>
    <name type="common">Fire moss</name>
    <name type="synonym">Dicranum purpureum</name>
    <dbReference type="NCBI Taxonomy" id="3225"/>
    <lineage>
        <taxon>Eukaryota</taxon>
        <taxon>Viridiplantae</taxon>
        <taxon>Streptophyta</taxon>
        <taxon>Embryophyta</taxon>
        <taxon>Bryophyta</taxon>
        <taxon>Bryophytina</taxon>
        <taxon>Bryopsida</taxon>
        <taxon>Dicranidae</taxon>
        <taxon>Pseudoditrichales</taxon>
        <taxon>Ditrichaceae</taxon>
        <taxon>Ceratodon</taxon>
    </lineage>
</organism>
<keyword evidence="4 8" id="KW-0418">Kinase</keyword>
<comment type="caution">
    <text evidence="11">The sequence shown here is derived from an EMBL/GenBank/DDBJ whole genome shotgun (WGS) entry which is preliminary data.</text>
</comment>
<comment type="subunit">
    <text evidence="6">Component of the PI(3,5)P2 regulatory complex at least composed of ATG18, SAC/FIG4, FAB1 and VAC14.</text>
</comment>
<dbReference type="SUPFAM" id="SSF56104">
    <property type="entry name" value="SAICAR synthase-like"/>
    <property type="match status" value="1"/>
</dbReference>
<evidence type="ECO:0000256" key="9">
    <source>
        <dbReference type="SAM" id="MobiDB-lite"/>
    </source>
</evidence>
<sequence>MSGEEEEFVKKEDRGGQDPEYEIDGGKRVQMADPEQLGVESQEQSFSSLSRSSTQSFENIEKANEEISSRVEKIFKLQTLSSRLDSFKDVEGIWFNKDVWVTPPAEADDEVMGSSLVDDDDDEDDDEGSWGQHSSPESSRSGSDHLQSKVKMRAKLERDFLLVVENLLQEEGIPKGEEGDPNSWLQIVSTLAMQAATYVKPNTSKGGVMDPGEYVKVKCIASGKCADSTVVKGVVCHKNVQHKRMKPLFKNPRILLLGGALEYQRSQNQLSSLTGVLQQEIDYLTATVKQIDAIHPNVLLVEKTVAGFAQDKLLDKEVSVVLNVKRPLLERIARCTGAQVVSSLDNLTAAKVGQCELFRIERFEEDLNAGVPGTKKTSKYLTTFEGCPRPLGCTILLRGAGTEELKRVKKAVKLTVFHAYHLSLETSFLADEGATLPSTLQCIPSSKRSSLDSSISTVPGFTPRATSHGRNDSWNNLAGQRNNSQAEDLGGISQRGSSDNLDTQQFVDFTEEFPQSSPDHQSIVVSTSSRTMSKGNVCEKPQLKRIKYYGPSDKPMGMFLREFLGNTANRCPKCDEPMEDHEQRYTHARGCLTLYSKVLRGAPLPSEKEGKIWMWHRCLRCARPDGIPPTTRRVPLSDSAQNISFGKFLQLSFSKQAVETTTGCGHCAYRDSLRFFGIGNTVACFLYNPIKLLAVTVPPPQMEFNIPNLQGWLKVEAQEIVELGLNLFAAAREQLRGLGDRIAGLEPLYSSKAPEARAQLVGLENLLEKERDDFEEQLQMAAPLQEGVSEPIADILALNKLRRHLALVYNGWDNRVKKLLSYLWQIQNFGRSAGLEVNGPPLPTSSPTIANSVSEAGGGAASASEERSSEGPAVDSVPQDLESGSALPESTESASGQLSVEDATGALEETDGELIVENSDSPEDAEDAGKVENLVVNRESGEGLDGLYNKTPILGRQTSSPLPRTTSSDLPATIETGHPRSRSEGHYPIMVDLPDTLEAAWRGETGSIDASIVPSPKPEVVEGPVGASGGEDVEVSDLSAMTAPTSQEEVAEGDEVQVEVPAGVDLDVSRPASPLQDKEVVDFEASRATPPLNDAEEADLVLSRPVSPLKDKEDLDSEVSRPASPMTDTEEAGLVMSRPTSPFKDKEGSEEAGVATGMSLSSGLNRGYRSSSLLQSNASVYNAPYNRSNSTVPKVQQFFLQGVARVRLPPGVNGTVVAVYEDEPTSIIAYAITSLEYQSQLQNPVLETPKDTSEDREVNTGVEDAIDMMDDLMRSSTPPLERPATPKGTRGESWSTEKTLISPTPLTVKVRFADYGDGAKTEFQVVCYYAKQFIALRAKCCGGEMEYIRSLSRCKTWGAQGGKSKAYFAKTLDDRFIVKQVSSTEKYSFLEFAPQYFRHLWDSMSTGSPTCLAKIVGFYTVTVRKGGKEKEMDVLVMENLVYGKAISRMYDLKGSLRSRYNPQATGTLLDQNLLEDMPTSPIFMTNKSKVLLERAVYNDTSFLAKVNVMDYSLLAVVLEDRQELVIGIIDYIRQYTWDKHLETWVKASGILGGSKHTTPTVVSPKEYKKRFRKAISSYFVVVPESKAPPLLCIGKSQPRDSSPLPSDDSQQSARDDA</sequence>
<dbReference type="GO" id="GO:0005524">
    <property type="term" value="F:ATP binding"/>
    <property type="evidence" value="ECO:0007669"/>
    <property type="project" value="UniProtKB-UniRule"/>
</dbReference>
<dbReference type="InterPro" id="IPR027484">
    <property type="entry name" value="PInositol-4-P-5-kinase_N"/>
</dbReference>
<dbReference type="Pfam" id="PF00118">
    <property type="entry name" value="Cpn60_TCP1"/>
    <property type="match status" value="1"/>
</dbReference>
<feature type="region of interest" description="Disordered" evidence="9">
    <location>
        <begin position="1591"/>
        <end position="1617"/>
    </location>
</feature>
<dbReference type="SMART" id="SM00330">
    <property type="entry name" value="PIPKc"/>
    <property type="match status" value="1"/>
</dbReference>
<dbReference type="FunFam" id="3.50.7.10:FF:000007">
    <property type="entry name" value="1-phosphatidylinositol 3-phosphate 5-kinase isoform X1"/>
    <property type="match status" value="1"/>
</dbReference>
<dbReference type="EMBL" id="CM026422">
    <property type="protein sequence ID" value="KAG0585739.1"/>
    <property type="molecule type" value="Genomic_DNA"/>
</dbReference>
<feature type="compositionally biased region" description="Low complexity" evidence="9">
    <location>
        <begin position="1599"/>
        <end position="1617"/>
    </location>
</feature>
<gene>
    <name evidence="11" type="ORF">KC19_2G034400</name>
</gene>
<evidence type="ECO:0000313" key="12">
    <source>
        <dbReference type="Proteomes" id="UP000822688"/>
    </source>
</evidence>
<evidence type="ECO:0000313" key="11">
    <source>
        <dbReference type="EMBL" id="KAG0585739.1"/>
    </source>
</evidence>
<evidence type="ECO:0000259" key="10">
    <source>
        <dbReference type="PROSITE" id="PS51455"/>
    </source>
</evidence>
<feature type="region of interest" description="Disordered" evidence="9">
    <location>
        <begin position="1"/>
        <end position="60"/>
    </location>
</feature>
<evidence type="ECO:0000256" key="2">
    <source>
        <dbReference type="ARBA" id="ARBA00022679"/>
    </source>
</evidence>
<dbReference type="InterPro" id="IPR002423">
    <property type="entry name" value="Cpn60/GroEL/TCP-1"/>
</dbReference>
<dbReference type="OrthoDB" id="158357at2759"/>
<evidence type="ECO:0000256" key="6">
    <source>
        <dbReference type="ARBA" id="ARBA00023464"/>
    </source>
</evidence>
<protein>
    <recommendedName>
        <fullName evidence="1">1-phosphatidylinositol-3-phosphate 5-kinase</fullName>
        <ecNumber evidence="1">2.7.1.150</ecNumber>
    </recommendedName>
    <alternativeName>
        <fullName evidence="7">Phosphatidylinositol 3-phosphate 5-kinase type III</fullName>
    </alternativeName>
</protein>
<keyword evidence="12" id="KW-1185">Reference proteome</keyword>
<dbReference type="InterPro" id="IPR027483">
    <property type="entry name" value="PInositol-4-P-4/5-kinase_C_sf"/>
</dbReference>
<dbReference type="Pfam" id="PF01504">
    <property type="entry name" value="PIP5K"/>
    <property type="match status" value="2"/>
</dbReference>
<dbReference type="InterPro" id="IPR044769">
    <property type="entry name" value="PIKfyve_PIPKc"/>
</dbReference>
<proteinExistence type="predicted"/>
<dbReference type="Proteomes" id="UP000822688">
    <property type="component" value="Chromosome 2"/>
</dbReference>
<feature type="region of interest" description="Disordered" evidence="9">
    <location>
        <begin position="453"/>
        <end position="497"/>
    </location>
</feature>
<feature type="region of interest" description="Disordered" evidence="9">
    <location>
        <begin position="1106"/>
        <end position="1131"/>
    </location>
</feature>
<dbReference type="Gene3D" id="3.30.800.10">
    <property type="entry name" value="Phosphatidylinositol Phosphate Kinase II Beta"/>
    <property type="match status" value="1"/>
</dbReference>
<feature type="compositionally biased region" description="Acidic residues" evidence="9">
    <location>
        <begin position="908"/>
        <end position="926"/>
    </location>
</feature>
<feature type="region of interest" description="Disordered" evidence="9">
    <location>
        <begin position="839"/>
        <end position="929"/>
    </location>
</feature>
<dbReference type="PANTHER" id="PTHR45748:SF7">
    <property type="entry name" value="1-PHOSPHATIDYLINOSITOL 3-PHOSPHATE 5-KINASE-RELATED"/>
    <property type="match status" value="1"/>
</dbReference>
<evidence type="ECO:0000256" key="8">
    <source>
        <dbReference type="PROSITE-ProRule" id="PRU00781"/>
    </source>
</evidence>
<dbReference type="FunFam" id="3.30.810.10:FF:000001">
    <property type="entry name" value="1-phosphatidylinositol 3-phosphate 5-kinase FAB1"/>
    <property type="match status" value="1"/>
</dbReference>
<dbReference type="InterPro" id="IPR027409">
    <property type="entry name" value="GroEL-like_apical_dom_sf"/>
</dbReference>
<evidence type="ECO:0000256" key="3">
    <source>
        <dbReference type="ARBA" id="ARBA00022741"/>
    </source>
</evidence>
<feature type="region of interest" description="Disordered" evidence="9">
    <location>
        <begin position="105"/>
        <end position="148"/>
    </location>
</feature>
<evidence type="ECO:0000256" key="7">
    <source>
        <dbReference type="ARBA" id="ARBA00077223"/>
    </source>
</evidence>
<dbReference type="GO" id="GO:0046854">
    <property type="term" value="P:phosphatidylinositol phosphate biosynthetic process"/>
    <property type="evidence" value="ECO:0007669"/>
    <property type="project" value="TreeGrafter"/>
</dbReference>
<dbReference type="CDD" id="cd17300">
    <property type="entry name" value="PIPKc_PIKfyve"/>
    <property type="match status" value="1"/>
</dbReference>
<feature type="domain" description="PIPK" evidence="10">
    <location>
        <begin position="1262"/>
        <end position="1579"/>
    </location>
</feature>
<feature type="region of interest" description="Disordered" evidence="9">
    <location>
        <begin position="1275"/>
        <end position="1296"/>
    </location>
</feature>
<dbReference type="SUPFAM" id="SSF52029">
    <property type="entry name" value="GroEL apical domain-like"/>
    <property type="match status" value="1"/>
</dbReference>
<dbReference type="EC" id="2.7.1.150" evidence="1"/>
<accession>A0A8T0IRT6</accession>
<dbReference type="GO" id="GO:0000285">
    <property type="term" value="F:1-phosphatidylinositol-3-phosphate 5-kinase activity"/>
    <property type="evidence" value="ECO:0007669"/>
    <property type="project" value="UniProtKB-EC"/>
</dbReference>
<dbReference type="PROSITE" id="PS51455">
    <property type="entry name" value="PIPK"/>
    <property type="match status" value="1"/>
</dbReference>
<feature type="region of interest" description="Disordered" evidence="9">
    <location>
        <begin position="1008"/>
        <end position="1027"/>
    </location>
</feature>
<keyword evidence="2 8" id="KW-0808">Transferase</keyword>
<dbReference type="CDD" id="cd03334">
    <property type="entry name" value="Fab1_TCP"/>
    <property type="match status" value="1"/>
</dbReference>
<dbReference type="Gene3D" id="3.50.7.10">
    <property type="entry name" value="GroEL"/>
    <property type="match status" value="1"/>
</dbReference>
<dbReference type="Gene3D" id="3.30.810.10">
    <property type="entry name" value="2-Layer Sandwich"/>
    <property type="match status" value="1"/>
</dbReference>
<feature type="compositionally biased region" description="Polar residues" evidence="9">
    <location>
        <begin position="472"/>
        <end position="486"/>
    </location>
</feature>
<feature type="compositionally biased region" description="Polar residues" evidence="9">
    <location>
        <begin position="131"/>
        <end position="141"/>
    </location>
</feature>
<feature type="compositionally biased region" description="Polar residues" evidence="9">
    <location>
        <begin position="956"/>
        <end position="970"/>
    </location>
</feature>
<name>A0A8T0IRT6_CERPU</name>
<evidence type="ECO:0000256" key="5">
    <source>
        <dbReference type="ARBA" id="ARBA00022840"/>
    </source>
</evidence>
<feature type="compositionally biased region" description="Polar residues" evidence="9">
    <location>
        <begin position="888"/>
        <end position="898"/>
    </location>
</feature>
<evidence type="ECO:0000256" key="1">
    <source>
        <dbReference type="ARBA" id="ARBA00012009"/>
    </source>
</evidence>
<reference evidence="11" key="1">
    <citation type="submission" date="2020-06" db="EMBL/GenBank/DDBJ databases">
        <title>WGS assembly of Ceratodon purpureus strain R40.</title>
        <authorList>
            <person name="Carey S.B."/>
            <person name="Jenkins J."/>
            <person name="Shu S."/>
            <person name="Lovell J.T."/>
            <person name="Sreedasyam A."/>
            <person name="Maumus F."/>
            <person name="Tiley G.P."/>
            <person name="Fernandez-Pozo N."/>
            <person name="Barry K."/>
            <person name="Chen C."/>
            <person name="Wang M."/>
            <person name="Lipzen A."/>
            <person name="Daum C."/>
            <person name="Saski C.A."/>
            <person name="Payton A.C."/>
            <person name="Mcbreen J.C."/>
            <person name="Conrad R.E."/>
            <person name="Kollar L.M."/>
            <person name="Olsson S."/>
            <person name="Huttunen S."/>
            <person name="Landis J.B."/>
            <person name="Wickett N.J."/>
            <person name="Johnson M.G."/>
            <person name="Rensing S.A."/>
            <person name="Grimwood J."/>
            <person name="Schmutz J."/>
            <person name="Mcdaniel S.F."/>
        </authorList>
    </citation>
    <scope>NUCLEOTIDE SEQUENCE</scope>
    <source>
        <strain evidence="11">R40</strain>
    </source>
</reference>